<dbReference type="InterPro" id="IPR010736">
    <property type="entry name" value="SHIPPO-rpt"/>
</dbReference>
<gene>
    <name evidence="2" type="ORF">KC19_6G120500</name>
</gene>
<protein>
    <submittedName>
        <fullName evidence="2">Uncharacterized protein</fullName>
    </submittedName>
</protein>
<dbReference type="Proteomes" id="UP000822688">
    <property type="component" value="Chromosome 6"/>
</dbReference>
<proteinExistence type="predicted"/>
<reference evidence="2 3" key="1">
    <citation type="submission" date="2020-06" db="EMBL/GenBank/DDBJ databases">
        <title>WGS assembly of Ceratodon purpureus strain R40.</title>
        <authorList>
            <person name="Carey S.B."/>
            <person name="Jenkins J."/>
            <person name="Shu S."/>
            <person name="Lovell J.T."/>
            <person name="Sreedasyam A."/>
            <person name="Maumus F."/>
            <person name="Tiley G.P."/>
            <person name="Fernandez-Pozo N."/>
            <person name="Barry K."/>
            <person name="Chen C."/>
            <person name="Wang M."/>
            <person name="Lipzen A."/>
            <person name="Daum C."/>
            <person name="Saski C.A."/>
            <person name="Payton A.C."/>
            <person name="Mcbreen J.C."/>
            <person name="Conrad R.E."/>
            <person name="Kollar L.M."/>
            <person name="Olsson S."/>
            <person name="Huttunen S."/>
            <person name="Landis J.B."/>
            <person name="Wickett N.J."/>
            <person name="Johnson M.G."/>
            <person name="Rensing S.A."/>
            <person name="Grimwood J."/>
            <person name="Schmutz J."/>
            <person name="Mcdaniel S.F."/>
        </authorList>
    </citation>
    <scope>NUCLEOTIDE SEQUENCE [LARGE SCALE GENOMIC DNA]</scope>
    <source>
        <strain evidence="2 3">R40</strain>
    </source>
</reference>
<comment type="caution">
    <text evidence="2">The sequence shown here is derived from an EMBL/GenBank/DDBJ whole genome shotgun (WGS) entry which is preliminary data.</text>
</comment>
<evidence type="ECO:0000313" key="3">
    <source>
        <dbReference type="Proteomes" id="UP000822688"/>
    </source>
</evidence>
<name>A0A8T0HF00_CERPU</name>
<keyword evidence="3" id="KW-1185">Reference proteome</keyword>
<accession>A0A8T0HF00</accession>
<feature type="region of interest" description="Disordered" evidence="1">
    <location>
        <begin position="74"/>
        <end position="102"/>
    </location>
</feature>
<evidence type="ECO:0000313" key="2">
    <source>
        <dbReference type="EMBL" id="KAG0569850.1"/>
    </source>
</evidence>
<evidence type="ECO:0000256" key="1">
    <source>
        <dbReference type="SAM" id="MobiDB-lite"/>
    </source>
</evidence>
<dbReference type="AlphaFoldDB" id="A0A8T0HF00"/>
<sequence>MSTWLVEDYPGPGEYTPNIDFVKVVFPKYSIPRSTYRYDPDIPAPGPGYYNIPRDIPGPFYTMAAKKHAVIKRQGPRLPPPARGHRNYGPFGWQPRTPESLGQVKKIGQGIITMHYKQKPEE</sequence>
<dbReference type="Pfam" id="PF07004">
    <property type="entry name" value="SHIPPO-rpt"/>
    <property type="match status" value="1"/>
</dbReference>
<organism evidence="2 3">
    <name type="scientific">Ceratodon purpureus</name>
    <name type="common">Fire moss</name>
    <name type="synonym">Dicranum purpureum</name>
    <dbReference type="NCBI Taxonomy" id="3225"/>
    <lineage>
        <taxon>Eukaryota</taxon>
        <taxon>Viridiplantae</taxon>
        <taxon>Streptophyta</taxon>
        <taxon>Embryophyta</taxon>
        <taxon>Bryophyta</taxon>
        <taxon>Bryophytina</taxon>
        <taxon>Bryopsida</taxon>
        <taxon>Dicranidae</taxon>
        <taxon>Pseudoditrichales</taxon>
        <taxon>Ditrichaceae</taxon>
        <taxon>Ceratodon</taxon>
    </lineage>
</organism>
<dbReference type="EMBL" id="CM026427">
    <property type="protein sequence ID" value="KAG0569850.1"/>
    <property type="molecule type" value="Genomic_DNA"/>
</dbReference>